<feature type="region of interest" description="Disordered" evidence="1">
    <location>
        <begin position="15"/>
        <end position="40"/>
    </location>
</feature>
<proteinExistence type="predicted"/>
<dbReference type="RefSeq" id="YP_009120269.1">
    <property type="nucleotide sequence ID" value="NC_026440.1"/>
</dbReference>
<evidence type="ECO:0000313" key="2">
    <source>
        <dbReference type="EMBL" id="AJF98034.1"/>
    </source>
</evidence>
<evidence type="ECO:0000313" key="3">
    <source>
        <dbReference type="Proteomes" id="UP000202511"/>
    </source>
</evidence>
<organism evidence="2 3">
    <name type="scientific">Pandoravirus inopinatum</name>
    <dbReference type="NCBI Taxonomy" id="1605721"/>
    <lineage>
        <taxon>Viruses</taxon>
        <taxon>Pandoravirus</taxon>
    </lineage>
</organism>
<protein>
    <submittedName>
        <fullName evidence="2">Uncharacterized protein</fullName>
    </submittedName>
</protein>
<dbReference type="EMBL" id="KP136319">
    <property type="protein sequence ID" value="AJF98034.1"/>
    <property type="molecule type" value="Genomic_DNA"/>
</dbReference>
<evidence type="ECO:0000256" key="1">
    <source>
        <dbReference type="SAM" id="MobiDB-lite"/>
    </source>
</evidence>
<sequence length="122" mass="13684">MLALSARWRYACASHQGRQTKQSRCRRGQPRPVSPDAVGLLPCARATRTPIRPSPSSPHGSAFFFALYTRASLFFPPINNNPSKTQEKGDRNQSRLWLAVPHFFLCKKKTRQGRDNNGATTS</sequence>
<dbReference type="Proteomes" id="UP000202511">
    <property type="component" value="Segment"/>
</dbReference>
<accession>A0A0B5J360</accession>
<dbReference type="GeneID" id="23462951"/>
<reference evidence="2 3" key="1">
    <citation type="journal article" date="2015" name="Parasitol. Res.">
        <title>Viruses in close associations with free-living amoebae.</title>
        <authorList>
            <person name="Scheid P."/>
        </authorList>
    </citation>
    <scope>NUCLEOTIDE SEQUENCE [LARGE SCALE GENOMIC DNA]</scope>
    <source>
        <strain evidence="2">KlaHel</strain>
    </source>
</reference>
<name>A0A0B5J360_9VIRU</name>
<dbReference type="KEGG" id="vg:23462951"/>